<dbReference type="PROSITE" id="PS51029">
    <property type="entry name" value="MADF"/>
    <property type="match status" value="1"/>
</dbReference>
<dbReference type="SMART" id="SM00595">
    <property type="entry name" value="MADF"/>
    <property type="match status" value="1"/>
</dbReference>
<dbReference type="Pfam" id="PF10545">
    <property type="entry name" value="MADF_DNA_bdg"/>
    <property type="match status" value="1"/>
</dbReference>
<dbReference type="PANTHER" id="PTHR12243:SF69">
    <property type="entry name" value="SI:CH73-59F11.3"/>
    <property type="match status" value="1"/>
</dbReference>
<dbReference type="GO" id="GO:0005667">
    <property type="term" value="C:transcription regulator complex"/>
    <property type="evidence" value="ECO:0007669"/>
    <property type="project" value="TreeGrafter"/>
</dbReference>
<keyword evidence="2" id="KW-1185">Reference proteome</keyword>
<dbReference type="PANTHER" id="PTHR12243">
    <property type="entry name" value="MADF DOMAIN TRANSCRIPTION FACTOR"/>
    <property type="match status" value="1"/>
</dbReference>
<evidence type="ECO:0000313" key="3">
    <source>
        <dbReference type="RefSeq" id="XP_034102513.1"/>
    </source>
</evidence>
<dbReference type="OrthoDB" id="5984255at2759"/>
<protein>
    <submittedName>
        <fullName evidence="3">Uncharacterized protein LOC117566967 isoform X2</fullName>
    </submittedName>
</protein>
<dbReference type="RefSeq" id="XP_034102513.1">
    <property type="nucleotide sequence ID" value="XM_034246622.2"/>
</dbReference>
<dbReference type="GeneID" id="117566967"/>
<organism evidence="2 3">
    <name type="scientific">Drosophila albomicans</name>
    <name type="common">Fruit fly</name>
    <dbReference type="NCBI Taxonomy" id="7291"/>
    <lineage>
        <taxon>Eukaryota</taxon>
        <taxon>Metazoa</taxon>
        <taxon>Ecdysozoa</taxon>
        <taxon>Arthropoda</taxon>
        <taxon>Hexapoda</taxon>
        <taxon>Insecta</taxon>
        <taxon>Pterygota</taxon>
        <taxon>Neoptera</taxon>
        <taxon>Endopterygota</taxon>
        <taxon>Diptera</taxon>
        <taxon>Brachycera</taxon>
        <taxon>Muscomorpha</taxon>
        <taxon>Ephydroidea</taxon>
        <taxon>Drosophilidae</taxon>
        <taxon>Drosophila</taxon>
    </lineage>
</organism>
<dbReference type="Proteomes" id="UP000515160">
    <property type="component" value="Chromosome 3"/>
</dbReference>
<proteinExistence type="predicted"/>
<dbReference type="InterPro" id="IPR039353">
    <property type="entry name" value="TF_Adf1"/>
</dbReference>
<name>A0A6P8WT02_DROAB</name>
<feature type="domain" description="MADF" evidence="1">
    <location>
        <begin position="14"/>
        <end position="96"/>
    </location>
</feature>
<dbReference type="GO" id="GO:0006357">
    <property type="term" value="P:regulation of transcription by RNA polymerase II"/>
    <property type="evidence" value="ECO:0007669"/>
    <property type="project" value="TreeGrafter"/>
</dbReference>
<evidence type="ECO:0000259" key="1">
    <source>
        <dbReference type="PROSITE" id="PS51029"/>
    </source>
</evidence>
<evidence type="ECO:0000313" key="2">
    <source>
        <dbReference type="Proteomes" id="UP000515160"/>
    </source>
</evidence>
<sequence>MRTSYKKNRPFDFKLIDHVEPNTLLYRRQTGLSNYDMMKAKTEAWARIAEVMECDVNFCLMRWNNLHYQYRKELRRPNGSTWPYFDRLQFLSDPQLRSRAKATSHCPPQQQPQHIELPRQQEDALVDQDPWQSYNDCVVMQVGDIEQHADSTFVIEEIIESNDQMVHEEIIYEEEQLARIESTVETVSPSSADTQIAQLLASPANDYLKMNSILQQLPSNHKRLAERRIMAFALKCQLRALVDESIDDLII</sequence>
<dbReference type="InterPro" id="IPR006578">
    <property type="entry name" value="MADF-dom"/>
</dbReference>
<reference evidence="3" key="1">
    <citation type="submission" date="2025-08" db="UniProtKB">
        <authorList>
            <consortium name="RefSeq"/>
        </authorList>
    </citation>
    <scope>IDENTIFICATION</scope>
    <source>
        <strain evidence="3">15112-1751.03</strain>
        <tissue evidence="3">Whole Adult</tissue>
    </source>
</reference>
<gene>
    <name evidence="3" type="primary">LOC117566967</name>
</gene>
<accession>A0A6P8WT02</accession>
<dbReference type="GO" id="GO:0005634">
    <property type="term" value="C:nucleus"/>
    <property type="evidence" value="ECO:0007669"/>
    <property type="project" value="TreeGrafter"/>
</dbReference>
<dbReference type="AlphaFoldDB" id="A0A6P8WT02"/>